<proteinExistence type="predicted"/>
<accession>A0A8I0AQM5</accession>
<gene>
    <name evidence="3" type="ORF">H8S09_11815</name>
</gene>
<dbReference type="Pfam" id="PF03050">
    <property type="entry name" value="DDE_Tnp_IS66"/>
    <property type="match status" value="1"/>
</dbReference>
<feature type="domain" description="Transposase IS66 C-terminal" evidence="2">
    <location>
        <begin position="206"/>
        <end position="247"/>
    </location>
</feature>
<reference evidence="3 4" key="1">
    <citation type="submission" date="2020-08" db="EMBL/GenBank/DDBJ databases">
        <title>Genome public.</title>
        <authorList>
            <person name="Liu C."/>
            <person name="Sun Q."/>
        </authorList>
    </citation>
    <scope>NUCLEOTIDE SEQUENCE [LARGE SCALE GENOMIC DNA]</scope>
    <source>
        <strain evidence="3 4">NSJ-10</strain>
    </source>
</reference>
<keyword evidence="4" id="KW-1185">Reference proteome</keyword>
<evidence type="ECO:0000259" key="2">
    <source>
        <dbReference type="Pfam" id="PF13817"/>
    </source>
</evidence>
<evidence type="ECO:0000259" key="1">
    <source>
        <dbReference type="Pfam" id="PF03050"/>
    </source>
</evidence>
<sequence>MWVYRTGEYQSDRQVILYDYQKTRKADHPREFLKDFRGVCVTDGYQVYHTLEGELEDLEISGCWAHSRRRYDEAVKALPKSEQKMSLAYLALSQIQQIYHEEAELQDMTPAERRKHRQKFIKLLVDAYFNWIRINIDKVMPKSKTYNGMTYSINQEKYLRRFLDDGEIPIDNNAAEQSIRSFCIGKKNWGMCDTINGAKSTAIIYSLVETAKANKLRLYEYFNYLLTEIPEHMDDKNNDFCEKLLPWSAELPAECRK</sequence>
<dbReference type="Proteomes" id="UP000615234">
    <property type="component" value="Unassembled WGS sequence"/>
</dbReference>
<dbReference type="InterPro" id="IPR039552">
    <property type="entry name" value="IS66_C"/>
</dbReference>
<protein>
    <submittedName>
        <fullName evidence="3">IS66 family transposase</fullName>
    </submittedName>
</protein>
<dbReference type="EMBL" id="JACOOX010000006">
    <property type="protein sequence ID" value="MBC5663547.1"/>
    <property type="molecule type" value="Genomic_DNA"/>
</dbReference>
<dbReference type="InterPro" id="IPR004291">
    <property type="entry name" value="Transposase_IS66_central"/>
</dbReference>
<organism evidence="3 4">
    <name type="scientific">Coprococcus hominis</name>
    <name type="common">ex Liu et al. 2022</name>
    <dbReference type="NCBI Taxonomy" id="2763039"/>
    <lineage>
        <taxon>Bacteria</taxon>
        <taxon>Bacillati</taxon>
        <taxon>Bacillota</taxon>
        <taxon>Clostridia</taxon>
        <taxon>Lachnospirales</taxon>
        <taxon>Lachnospiraceae</taxon>
        <taxon>Coprococcus</taxon>
    </lineage>
</organism>
<name>A0A8I0AQM5_9FIRM</name>
<evidence type="ECO:0000313" key="4">
    <source>
        <dbReference type="Proteomes" id="UP000615234"/>
    </source>
</evidence>
<dbReference type="PANTHER" id="PTHR33678:SF2">
    <property type="match status" value="1"/>
</dbReference>
<comment type="caution">
    <text evidence="3">The sequence shown here is derived from an EMBL/GenBank/DDBJ whole genome shotgun (WGS) entry which is preliminary data.</text>
</comment>
<dbReference type="Pfam" id="PF13817">
    <property type="entry name" value="DDE_Tnp_IS66_C"/>
    <property type="match status" value="1"/>
</dbReference>
<evidence type="ECO:0000313" key="3">
    <source>
        <dbReference type="EMBL" id="MBC5663547.1"/>
    </source>
</evidence>
<dbReference type="InterPro" id="IPR052344">
    <property type="entry name" value="Transposase-related"/>
</dbReference>
<feature type="domain" description="Transposase IS66 central" evidence="1">
    <location>
        <begin position="1"/>
        <end position="199"/>
    </location>
</feature>
<dbReference type="AlphaFoldDB" id="A0A8I0AQM5"/>
<dbReference type="NCBIfam" id="NF033517">
    <property type="entry name" value="transpos_IS66"/>
    <property type="match status" value="1"/>
</dbReference>
<dbReference type="PANTHER" id="PTHR33678">
    <property type="entry name" value="BLL1576 PROTEIN"/>
    <property type="match status" value="1"/>
</dbReference>